<keyword evidence="4" id="KW-0067">ATP-binding</keyword>
<dbReference type="GO" id="GO:0008174">
    <property type="term" value="F:mRNA methyltransferase activity"/>
    <property type="evidence" value="ECO:0007669"/>
    <property type="project" value="UniProtKB-UniRule"/>
</dbReference>
<dbReference type="SUPFAM" id="SSF52540">
    <property type="entry name" value="P-loop containing nucleoside triphosphate hydrolases"/>
    <property type="match status" value="1"/>
</dbReference>
<dbReference type="GO" id="GO:0005524">
    <property type="term" value="F:ATP binding"/>
    <property type="evidence" value="ECO:0007669"/>
    <property type="project" value="UniProtKB-KW"/>
</dbReference>
<keyword evidence="8" id="KW-1185">Reference proteome</keyword>
<dbReference type="RefSeq" id="YP_003915154.1">
    <property type="nucleotide sequence ID" value="NC_014546.1"/>
</dbReference>
<evidence type="ECO:0000256" key="4">
    <source>
        <dbReference type="ARBA" id="ARBA00022840"/>
    </source>
</evidence>
<evidence type="ECO:0000256" key="2">
    <source>
        <dbReference type="ARBA" id="ARBA00022741"/>
    </source>
</evidence>
<feature type="domain" description="(+)RNA virus helicase C-terminal" evidence="5">
    <location>
        <begin position="834"/>
        <end position="1146"/>
    </location>
</feature>
<dbReference type="InterPro" id="IPR027351">
    <property type="entry name" value="(+)RNA_virus_helicase_core_dom"/>
</dbReference>
<dbReference type="PROSITE" id="PS51743">
    <property type="entry name" value="ALPHAVIRUS_MT"/>
    <property type="match status" value="1"/>
</dbReference>
<dbReference type="Gene3D" id="3.40.50.300">
    <property type="entry name" value="P-loop containing nucleotide triphosphate hydrolases"/>
    <property type="match status" value="2"/>
</dbReference>
<feature type="domain" description="Alphavirus-like MT" evidence="6">
    <location>
        <begin position="71"/>
        <end position="288"/>
    </location>
</feature>
<proteinExistence type="predicted"/>
<dbReference type="GO" id="GO:0006396">
    <property type="term" value="P:RNA processing"/>
    <property type="evidence" value="ECO:0007669"/>
    <property type="project" value="InterPro"/>
</dbReference>
<keyword evidence="1" id="KW-0808">Transferase</keyword>
<dbReference type="Gene3D" id="3.30.450.420">
    <property type="match status" value="1"/>
</dbReference>
<name>E2F1P7_9VIRU</name>
<accession>E2F1P7</accession>
<dbReference type="GO" id="GO:0016556">
    <property type="term" value="P:mRNA modification"/>
    <property type="evidence" value="ECO:0007669"/>
    <property type="project" value="InterPro"/>
</dbReference>
<evidence type="ECO:0000256" key="1">
    <source>
        <dbReference type="ARBA" id="ARBA00022679"/>
    </source>
</evidence>
<dbReference type="KEGG" id="vg:9777812"/>
<dbReference type="GO" id="GO:0016787">
    <property type="term" value="F:hydrolase activity"/>
    <property type="evidence" value="ECO:0007669"/>
    <property type="project" value="UniProtKB-KW"/>
</dbReference>
<evidence type="ECO:0000259" key="5">
    <source>
        <dbReference type="PROSITE" id="PS51657"/>
    </source>
</evidence>
<organism evidence="7 8">
    <name type="scientific">Frangipani mosaic virus</name>
    <dbReference type="NCBI Taxonomy" id="99585"/>
    <lineage>
        <taxon>Viruses</taxon>
        <taxon>Riboviria</taxon>
        <taxon>Orthornavirae</taxon>
        <taxon>Kitrinoviricota</taxon>
        <taxon>Alsuviricetes</taxon>
        <taxon>Martellivirales</taxon>
        <taxon>Virgaviridae</taxon>
        <taxon>Tobamovirus</taxon>
        <taxon>Tobamovirus frangipani</taxon>
    </lineage>
</organism>
<dbReference type="OrthoDB" id="1460at10239"/>
<protein>
    <submittedName>
        <fullName evidence="7">129 kDa replicase</fullName>
    </submittedName>
</protein>
<dbReference type="Pfam" id="PF01660">
    <property type="entry name" value="Vmethyltransf"/>
    <property type="match status" value="1"/>
</dbReference>
<keyword evidence="2" id="KW-0547">Nucleotide-binding</keyword>
<dbReference type="EMBL" id="HM026454">
    <property type="protein sequence ID" value="ADN93253.1"/>
    <property type="molecule type" value="Genomic_RNA"/>
</dbReference>
<evidence type="ECO:0000256" key="3">
    <source>
        <dbReference type="ARBA" id="ARBA00022801"/>
    </source>
</evidence>
<dbReference type="Pfam" id="PF01443">
    <property type="entry name" value="Viral_helicase1"/>
    <property type="match status" value="1"/>
</dbReference>
<sequence>MAHISDIATLSGAPAAAVDKVVSELACKKIYEDTVNTLQSLDKRPKIYFSRALTQEHVALVTRAYPEFNVQFTGTTNSVHNLAGGLRSLELEWMMTQIPYGYPTYDIGGNFSAHMLKGRSYVHCCNPMLDIRDIARVQGYHENIKRHISKHSVKPTAISSHDVPKHRALPEYQLDAFRTYHEHPEYITCNDRFQECKIPVEESNYAVSLHSLYDMDADELGPALLRKNVQTMYAAFHMSEEIAMGYAEGTLNDINAVFSRQGEDIVFTFLEESTLAYKHKFSNLMAYTARTFFPASTRYVYFKEFLCSRVCTKFVKFCLVDTHCLNRSVFSVAPEIDTEMDDMWERSALCCTLREKTPIFTDKALMSVWFPKGSKCVLLPIFEGFFEKSDHVTESWEMVDKNFVFTVLNHVQTYQAKQLTFQNVLSFCESIRSRVVVNGTSVRSEWDIPLELISKISLSLFLIAKFNNLKAEAVIKSFNFEKRNVLSLGYSAFKEFMQEHTEPLTCWLLKKGYMKSVEDRLEIRDIDLLMSFEDSIKLSYNGISKPKSCDVSESLSASDKLFILASDISKRFPSVSFDQEKFIHFCNSLKVDLDVVSKVLAGLTTGDFGITLAGISASQCPESTLAATFAHVDGSRGDNLCSATSLALDRCKKDREVYTVPKEHCIKGPNGEKGKRVWVEKPSIGLPLAGISGEASMKFTLLDDDGVETDLSDLNGKMVSEFKNLKKKILLYSGSVREQQMKNAIDYYAAVVTATLNNLQKIVHDYMPGQAKGFKTYGVYDCATKSWLLEPPTYGHAWGVADTTEGDKIVYLSADKEHQEKLICPSNWKRVAVNGDSMLFSSMKILQKLSNIEIRDPECKFVLVDGVPGCGKSAEIIERCDLSKDLVLCAGRSASEMLRGRLNKIGKKATNSNVRTIDSFLMNPIPLSYDKVWVDEGLMVHTGIISFIALFSKAKTCYIYGDTKQIPFLNRVMDFEYPERLKNLVVDEVESRNVTHRCPMDVTLQLNEVYKRHVSTTSSVERSLHVENLIGNAVFQPERYKETWDKILVFTQAEKQTLKKRGYKSVNTVHEVQGETFKDVALVRLDPTQLSLVEKGSPHILVALSRHTHRLVYYTVKLDNLCTQIESLCSVPSFMLQTFRVDSSTK</sequence>
<dbReference type="GeneID" id="9777812"/>
<reference evidence="7 8" key="1">
    <citation type="journal article" date="2010" name="Arch. Virol.">
        <title>The complete genome sequence and genome structure of frangipani mosaic virus.</title>
        <authorList>
            <person name="Lim M.A."/>
            <person name="Hong J.S."/>
            <person name="Song Y.S."/>
            <person name="Ryu K.H."/>
        </authorList>
    </citation>
    <scope>NUCLEOTIDE SEQUENCE [LARGE SCALE GENOMIC DNA]</scope>
    <source>
        <strain evidence="7">FrMV-P</strain>
    </source>
</reference>
<keyword evidence="3" id="KW-0378">Hydrolase</keyword>
<dbReference type="Proteomes" id="UP000203013">
    <property type="component" value="Segment"/>
</dbReference>
<evidence type="ECO:0000313" key="8">
    <source>
        <dbReference type="Proteomes" id="UP000203013"/>
    </source>
</evidence>
<evidence type="ECO:0000313" key="7">
    <source>
        <dbReference type="EMBL" id="ADN93253.1"/>
    </source>
</evidence>
<dbReference type="GO" id="GO:0003723">
    <property type="term" value="F:RNA binding"/>
    <property type="evidence" value="ECO:0007669"/>
    <property type="project" value="InterPro"/>
</dbReference>
<dbReference type="InterPro" id="IPR027417">
    <property type="entry name" value="P-loop_NTPase"/>
</dbReference>
<dbReference type="InterPro" id="IPR002588">
    <property type="entry name" value="Alphavirus-like_MT_dom"/>
</dbReference>
<dbReference type="PROSITE" id="PS51657">
    <property type="entry name" value="PSRV_HELICASE"/>
    <property type="match status" value="1"/>
</dbReference>
<evidence type="ECO:0000259" key="6">
    <source>
        <dbReference type="PROSITE" id="PS51743"/>
    </source>
</evidence>